<dbReference type="Pfam" id="PF00364">
    <property type="entry name" value="Biotin_lipoyl"/>
    <property type="match status" value="1"/>
</dbReference>
<accession>A0A6D2L7C1</accession>
<protein>
    <recommendedName>
        <fullName evidence="2">Lipoyl-binding domain-containing protein</fullName>
    </recommendedName>
</protein>
<evidence type="ECO:0000256" key="1">
    <source>
        <dbReference type="SAM" id="MobiDB-lite"/>
    </source>
</evidence>
<name>A0A6D2L7C1_9BRAS</name>
<dbReference type="AlphaFoldDB" id="A0A6D2L7C1"/>
<proteinExistence type="predicted"/>
<evidence type="ECO:0000259" key="2">
    <source>
        <dbReference type="Pfam" id="PF00364"/>
    </source>
</evidence>
<gene>
    <name evidence="3" type="ORF">MERR_LOCUS47673</name>
</gene>
<comment type="caution">
    <text evidence="3">The sequence shown here is derived from an EMBL/GenBank/DDBJ whole genome shotgun (WGS) entry which is preliminary data.</text>
</comment>
<dbReference type="InterPro" id="IPR011053">
    <property type="entry name" value="Single_hybrid_motif"/>
</dbReference>
<evidence type="ECO:0000313" key="4">
    <source>
        <dbReference type="Proteomes" id="UP000467841"/>
    </source>
</evidence>
<keyword evidence="4" id="KW-1185">Reference proteome</keyword>
<feature type="region of interest" description="Disordered" evidence="1">
    <location>
        <begin position="58"/>
        <end position="78"/>
    </location>
</feature>
<dbReference type="InterPro" id="IPR053217">
    <property type="entry name" value="ACC_Biotin_Carrier"/>
</dbReference>
<dbReference type="FunFam" id="2.40.50.100:FF:000059">
    <property type="entry name" value="Biotin/lipoyl attachment domain-containing protein"/>
    <property type="match status" value="1"/>
</dbReference>
<feature type="region of interest" description="Disordered" evidence="1">
    <location>
        <begin position="140"/>
        <end position="161"/>
    </location>
</feature>
<dbReference type="CDD" id="cd06850">
    <property type="entry name" value="biotinyl_domain"/>
    <property type="match status" value="1"/>
</dbReference>
<dbReference type="Gene3D" id="2.40.50.100">
    <property type="match status" value="1"/>
</dbReference>
<sequence length="277" mass="29713">MESSAALGSLHQTLGSAINSESKVHSLSGNWFATGNSCVQRWRFKKSNEYTLVLRAKASKSSTTTKSDDSSVSNRKNTVRRTTFPKEVEALVHEMCDETEVAVLKLKVGDFEMNLKRKIGEDINPIPVADISPTVAPPIPSEPMNKSASAAPSPSQAKPACAKVSPFMNDSYGKSSKLAALEKSGSSNYVLVTSPSVGKFQRSRTVKGKKQAPTCKEGDEIKEGQVIGYLHQLGTELPVTSDVAGEVLKLLSDDGDSVGYGEPLVAVLPSFHDINIK</sequence>
<dbReference type="OrthoDB" id="529457at2759"/>
<dbReference type="PANTHER" id="PTHR47597">
    <property type="entry name" value="IS A MEMBER OF THE PF|00364 BIOTIN-REQUIRING ENZYMES FAMILY-RELATED"/>
    <property type="match status" value="1"/>
</dbReference>
<dbReference type="SUPFAM" id="SSF51230">
    <property type="entry name" value="Single hybrid motif"/>
    <property type="match status" value="1"/>
</dbReference>
<dbReference type="PANTHER" id="PTHR47597:SF2">
    <property type="entry name" value="LIPOYL-BINDING DOMAIN-CONTAINING PROTEIN"/>
    <property type="match status" value="1"/>
</dbReference>
<evidence type="ECO:0000313" key="3">
    <source>
        <dbReference type="EMBL" id="CAA7060437.1"/>
    </source>
</evidence>
<dbReference type="EMBL" id="CACVBM020001829">
    <property type="protein sequence ID" value="CAA7060437.1"/>
    <property type="molecule type" value="Genomic_DNA"/>
</dbReference>
<feature type="compositionally biased region" description="Low complexity" evidence="1">
    <location>
        <begin position="146"/>
        <end position="161"/>
    </location>
</feature>
<dbReference type="InterPro" id="IPR000089">
    <property type="entry name" value="Biotin_lipoyl"/>
</dbReference>
<reference evidence="3" key="1">
    <citation type="submission" date="2020-01" db="EMBL/GenBank/DDBJ databases">
        <authorList>
            <person name="Mishra B."/>
        </authorList>
    </citation>
    <scope>NUCLEOTIDE SEQUENCE [LARGE SCALE GENOMIC DNA]</scope>
</reference>
<organism evidence="3 4">
    <name type="scientific">Microthlaspi erraticum</name>
    <dbReference type="NCBI Taxonomy" id="1685480"/>
    <lineage>
        <taxon>Eukaryota</taxon>
        <taxon>Viridiplantae</taxon>
        <taxon>Streptophyta</taxon>
        <taxon>Embryophyta</taxon>
        <taxon>Tracheophyta</taxon>
        <taxon>Spermatophyta</taxon>
        <taxon>Magnoliopsida</taxon>
        <taxon>eudicotyledons</taxon>
        <taxon>Gunneridae</taxon>
        <taxon>Pentapetalae</taxon>
        <taxon>rosids</taxon>
        <taxon>malvids</taxon>
        <taxon>Brassicales</taxon>
        <taxon>Brassicaceae</taxon>
        <taxon>Coluteocarpeae</taxon>
        <taxon>Microthlaspi</taxon>
    </lineage>
</organism>
<feature type="domain" description="Lipoyl-binding" evidence="2">
    <location>
        <begin position="192"/>
        <end position="266"/>
    </location>
</feature>
<dbReference type="Proteomes" id="UP000467841">
    <property type="component" value="Unassembled WGS sequence"/>
</dbReference>